<keyword evidence="3" id="KW-1185">Reference proteome</keyword>
<feature type="compositionally biased region" description="Pro residues" evidence="1">
    <location>
        <begin position="67"/>
        <end position="88"/>
    </location>
</feature>
<feature type="region of interest" description="Disordered" evidence="1">
    <location>
        <begin position="1"/>
        <end position="45"/>
    </location>
</feature>
<evidence type="ECO:0000313" key="2">
    <source>
        <dbReference type="EMBL" id="KAK3861898.1"/>
    </source>
</evidence>
<dbReference type="EMBL" id="JAWQEG010004379">
    <property type="protein sequence ID" value="KAK3861898.1"/>
    <property type="molecule type" value="Genomic_DNA"/>
</dbReference>
<organism evidence="2 3">
    <name type="scientific">Petrolisthes cinctipes</name>
    <name type="common">Flat porcelain crab</name>
    <dbReference type="NCBI Taxonomy" id="88211"/>
    <lineage>
        <taxon>Eukaryota</taxon>
        <taxon>Metazoa</taxon>
        <taxon>Ecdysozoa</taxon>
        <taxon>Arthropoda</taxon>
        <taxon>Crustacea</taxon>
        <taxon>Multicrustacea</taxon>
        <taxon>Malacostraca</taxon>
        <taxon>Eumalacostraca</taxon>
        <taxon>Eucarida</taxon>
        <taxon>Decapoda</taxon>
        <taxon>Pleocyemata</taxon>
        <taxon>Anomura</taxon>
        <taxon>Galatheoidea</taxon>
        <taxon>Porcellanidae</taxon>
        <taxon>Petrolisthes</taxon>
    </lineage>
</organism>
<feature type="region of interest" description="Disordered" evidence="1">
    <location>
        <begin position="67"/>
        <end position="105"/>
    </location>
</feature>
<reference evidence="2" key="1">
    <citation type="submission" date="2023-10" db="EMBL/GenBank/DDBJ databases">
        <title>Genome assemblies of two species of porcelain crab, Petrolisthes cinctipes and Petrolisthes manimaculis (Anomura: Porcellanidae).</title>
        <authorList>
            <person name="Angst P."/>
        </authorList>
    </citation>
    <scope>NUCLEOTIDE SEQUENCE</scope>
    <source>
        <strain evidence="2">PB745_01</strain>
        <tissue evidence="2">Gill</tissue>
    </source>
</reference>
<accession>A0AAE1EUV1</accession>
<dbReference type="Proteomes" id="UP001286313">
    <property type="component" value="Unassembled WGS sequence"/>
</dbReference>
<feature type="compositionally biased region" description="Low complexity" evidence="1">
    <location>
        <begin position="18"/>
        <end position="30"/>
    </location>
</feature>
<evidence type="ECO:0000313" key="3">
    <source>
        <dbReference type="Proteomes" id="UP001286313"/>
    </source>
</evidence>
<sequence length="105" mass="11205">MYPGKSRGKTHLVLSRHPPSCLDPLSSDSPSPSPPPPRTSFPNSFPCDFPPISPFLGCDSPSIPPFPATPLPLPPFLRPPHTQPPSRIPTPLNTVIAPPPRPPPA</sequence>
<feature type="compositionally biased region" description="Basic residues" evidence="1">
    <location>
        <begin position="1"/>
        <end position="10"/>
    </location>
</feature>
<comment type="caution">
    <text evidence="2">The sequence shown here is derived from an EMBL/GenBank/DDBJ whole genome shotgun (WGS) entry which is preliminary data.</text>
</comment>
<name>A0AAE1EUV1_PETCI</name>
<dbReference type="AlphaFoldDB" id="A0AAE1EUV1"/>
<gene>
    <name evidence="2" type="ORF">Pcinc_032184</name>
</gene>
<protein>
    <submittedName>
        <fullName evidence="2">Uncharacterized protein</fullName>
    </submittedName>
</protein>
<proteinExistence type="predicted"/>
<evidence type="ECO:0000256" key="1">
    <source>
        <dbReference type="SAM" id="MobiDB-lite"/>
    </source>
</evidence>